<gene>
    <name evidence="1" type="ORF">SAMN04487936_11294</name>
</gene>
<dbReference type="Proteomes" id="UP000183557">
    <property type="component" value="Unassembled WGS sequence"/>
</dbReference>
<dbReference type="EMBL" id="FOSB01000012">
    <property type="protein sequence ID" value="SFK37763.1"/>
    <property type="molecule type" value="Genomic_DNA"/>
</dbReference>
<evidence type="ECO:0000313" key="1">
    <source>
        <dbReference type="EMBL" id="SFK37763.1"/>
    </source>
</evidence>
<evidence type="ECO:0000313" key="2">
    <source>
        <dbReference type="Proteomes" id="UP000183557"/>
    </source>
</evidence>
<protein>
    <submittedName>
        <fullName evidence="1">Uncharacterized protein</fullName>
    </submittedName>
</protein>
<reference evidence="2" key="1">
    <citation type="submission" date="2016-10" db="EMBL/GenBank/DDBJ databases">
        <authorList>
            <person name="Varghese N."/>
            <person name="Submissions S."/>
        </authorList>
    </citation>
    <scope>NUCLEOTIDE SEQUENCE [LARGE SCALE GENOMIC DNA]</scope>
    <source>
        <strain evidence="2">CGMCC 1.3704</strain>
    </source>
</reference>
<keyword evidence="2" id="KW-1185">Reference proteome</keyword>
<proteinExistence type="predicted"/>
<dbReference type="RefSeq" id="WP_075037840.1">
    <property type="nucleotide sequence ID" value="NZ_FOSB01000012.1"/>
</dbReference>
<dbReference type="OrthoDB" id="2875895at2"/>
<organism evidence="1 2">
    <name type="scientific">Halobacillus dabanensis</name>
    <dbReference type="NCBI Taxonomy" id="240302"/>
    <lineage>
        <taxon>Bacteria</taxon>
        <taxon>Bacillati</taxon>
        <taxon>Bacillota</taxon>
        <taxon>Bacilli</taxon>
        <taxon>Bacillales</taxon>
        <taxon>Bacillaceae</taxon>
        <taxon>Halobacillus</taxon>
    </lineage>
</organism>
<name>A0A1I3Z113_HALDA</name>
<accession>A0A1I3Z113</accession>
<dbReference type="AlphaFoldDB" id="A0A1I3Z113"/>
<sequence length="107" mass="12291">MERLKQELINNGYIITKESTKSVELVGKSTGEVFYLLPNKEITTVLNPKRVEESEKLMEQSSGLNHNTSFIKFPKRHNTGSDLIHYGYSFKFQSEDEAIIFLKSYVG</sequence>